<accession>A0A072PXK4</accession>
<reference evidence="1 2" key="1">
    <citation type="submission" date="2013-03" db="EMBL/GenBank/DDBJ databases">
        <title>The Genome Sequence of Exophiala aquamarina CBS 119918.</title>
        <authorList>
            <consortium name="The Broad Institute Genomics Platform"/>
            <person name="Cuomo C."/>
            <person name="de Hoog S."/>
            <person name="Gorbushina A."/>
            <person name="Walker B."/>
            <person name="Young S.K."/>
            <person name="Zeng Q."/>
            <person name="Gargeya S."/>
            <person name="Fitzgerald M."/>
            <person name="Haas B."/>
            <person name="Abouelleil A."/>
            <person name="Allen A.W."/>
            <person name="Alvarado L."/>
            <person name="Arachchi H.M."/>
            <person name="Berlin A.M."/>
            <person name="Chapman S.B."/>
            <person name="Gainer-Dewar J."/>
            <person name="Goldberg J."/>
            <person name="Griggs A."/>
            <person name="Gujja S."/>
            <person name="Hansen M."/>
            <person name="Howarth C."/>
            <person name="Imamovic A."/>
            <person name="Ireland A."/>
            <person name="Larimer J."/>
            <person name="McCowan C."/>
            <person name="Murphy C."/>
            <person name="Pearson M."/>
            <person name="Poon T.W."/>
            <person name="Priest M."/>
            <person name="Roberts A."/>
            <person name="Saif S."/>
            <person name="Shea T."/>
            <person name="Sisk P."/>
            <person name="Sykes S."/>
            <person name="Wortman J."/>
            <person name="Nusbaum C."/>
            <person name="Birren B."/>
        </authorList>
    </citation>
    <scope>NUCLEOTIDE SEQUENCE [LARGE SCALE GENOMIC DNA]</scope>
    <source>
        <strain evidence="1 2">CBS 119918</strain>
    </source>
</reference>
<dbReference type="Gene3D" id="3.60.15.10">
    <property type="entry name" value="Ribonuclease Z/Hydroxyacylglutathione hydrolase-like"/>
    <property type="match status" value="1"/>
</dbReference>
<comment type="caution">
    <text evidence="1">The sequence shown here is derived from an EMBL/GenBank/DDBJ whole genome shotgun (WGS) entry which is preliminary data.</text>
</comment>
<dbReference type="Proteomes" id="UP000027920">
    <property type="component" value="Unassembled WGS sequence"/>
</dbReference>
<dbReference type="HOGENOM" id="CLU_2628515_0_0_1"/>
<evidence type="ECO:0000313" key="1">
    <source>
        <dbReference type="EMBL" id="KEF60310.1"/>
    </source>
</evidence>
<dbReference type="VEuPathDB" id="FungiDB:A1O9_01870"/>
<dbReference type="InterPro" id="IPR036866">
    <property type="entry name" value="RibonucZ/Hydroxyglut_hydro"/>
</dbReference>
<feature type="non-terminal residue" evidence="1">
    <location>
        <position position="78"/>
    </location>
</feature>
<evidence type="ECO:0008006" key="3">
    <source>
        <dbReference type="Google" id="ProtNLM"/>
    </source>
</evidence>
<dbReference type="SUPFAM" id="SSF56281">
    <property type="entry name" value="Metallo-hydrolase/oxidoreductase"/>
    <property type="match status" value="1"/>
</dbReference>
<gene>
    <name evidence="1" type="ORF">A1O9_01870</name>
</gene>
<protein>
    <recommendedName>
        <fullName evidence="3">Metallo-beta-lactamase domain-containing protein</fullName>
    </recommendedName>
</protein>
<dbReference type="AlphaFoldDB" id="A0A072PXK4"/>
<keyword evidence="2" id="KW-1185">Reference proteome</keyword>
<name>A0A072PXK4_9EURO</name>
<dbReference type="RefSeq" id="XP_013262900.1">
    <property type="nucleotide sequence ID" value="XM_013407446.1"/>
</dbReference>
<sequence length="78" mass="9039">MRHDLTRYPRDLQQCLRHRMRLNTGQDIVSSLKQGGLESEVIHHVIFSHQHYDYIGGPSDCQRPRTKFIVAPDSLGLL</sequence>
<dbReference type="STRING" id="1182545.A0A072PXK4"/>
<organism evidence="1 2">
    <name type="scientific">Exophiala aquamarina CBS 119918</name>
    <dbReference type="NCBI Taxonomy" id="1182545"/>
    <lineage>
        <taxon>Eukaryota</taxon>
        <taxon>Fungi</taxon>
        <taxon>Dikarya</taxon>
        <taxon>Ascomycota</taxon>
        <taxon>Pezizomycotina</taxon>
        <taxon>Eurotiomycetes</taxon>
        <taxon>Chaetothyriomycetidae</taxon>
        <taxon>Chaetothyriales</taxon>
        <taxon>Herpotrichiellaceae</taxon>
        <taxon>Exophiala</taxon>
    </lineage>
</organism>
<proteinExistence type="predicted"/>
<dbReference type="GeneID" id="25276816"/>
<evidence type="ECO:0000313" key="2">
    <source>
        <dbReference type="Proteomes" id="UP000027920"/>
    </source>
</evidence>
<dbReference type="EMBL" id="AMGV01000002">
    <property type="protein sequence ID" value="KEF60310.1"/>
    <property type="molecule type" value="Genomic_DNA"/>
</dbReference>